<organism evidence="1 2">
    <name type="scientific">Exophiala spinifera</name>
    <dbReference type="NCBI Taxonomy" id="91928"/>
    <lineage>
        <taxon>Eukaryota</taxon>
        <taxon>Fungi</taxon>
        <taxon>Dikarya</taxon>
        <taxon>Ascomycota</taxon>
        <taxon>Pezizomycotina</taxon>
        <taxon>Eurotiomycetes</taxon>
        <taxon>Chaetothyriomycetidae</taxon>
        <taxon>Chaetothyriales</taxon>
        <taxon>Herpotrichiellaceae</taxon>
        <taxon>Exophiala</taxon>
    </lineage>
</organism>
<sequence>MTWESRKQNSLTGLLCVEEERTLPERMAIRPQDSYHEICLPEPTPEQTEAAVAPATVSAAAPQAYDASRQMKHQLQQPEQGKIDLARVNIALERHLLGTGREAEDGVNNHAVDLDLNDDGVARSAVSERAIAYVDYTLWQELENRCLSGYFQQRVEYNHDGYMWHMSKKRIFGRTKNHKNCSSCIASYVNSCILWKEFLHSESDWAYRHDVVERHVAAGRQSNAREPELERGEEALDICKASVEEYGACREPLRWILATLRAALSPNALATGDEIVIEHFQE</sequence>
<dbReference type="RefSeq" id="XP_016235942.1">
    <property type="nucleotide sequence ID" value="XM_016380115.1"/>
</dbReference>
<dbReference type="GeneID" id="27332859"/>
<dbReference type="EMBL" id="KN847495">
    <property type="protein sequence ID" value="KIW15726.1"/>
    <property type="molecule type" value="Genomic_DNA"/>
</dbReference>
<gene>
    <name evidence="1" type="ORF">PV08_05776</name>
</gene>
<evidence type="ECO:0000313" key="2">
    <source>
        <dbReference type="Proteomes" id="UP000053328"/>
    </source>
</evidence>
<reference evidence="1 2" key="1">
    <citation type="submission" date="2015-01" db="EMBL/GenBank/DDBJ databases">
        <title>The Genome Sequence of Exophiala spinifera CBS89968.</title>
        <authorList>
            <consortium name="The Broad Institute Genomics Platform"/>
            <person name="Cuomo C."/>
            <person name="de Hoog S."/>
            <person name="Gorbushina A."/>
            <person name="Stielow B."/>
            <person name="Teixiera M."/>
            <person name="Abouelleil A."/>
            <person name="Chapman S.B."/>
            <person name="Priest M."/>
            <person name="Young S.K."/>
            <person name="Wortman J."/>
            <person name="Nusbaum C."/>
            <person name="Birren B."/>
        </authorList>
    </citation>
    <scope>NUCLEOTIDE SEQUENCE [LARGE SCALE GENOMIC DNA]</scope>
    <source>
        <strain evidence="1 2">CBS 89968</strain>
    </source>
</reference>
<dbReference type="AlphaFoldDB" id="A0A0D1YL10"/>
<proteinExistence type="predicted"/>
<evidence type="ECO:0000313" key="1">
    <source>
        <dbReference type="EMBL" id="KIW15726.1"/>
    </source>
</evidence>
<dbReference type="Proteomes" id="UP000053328">
    <property type="component" value="Unassembled WGS sequence"/>
</dbReference>
<accession>A0A0D1YL10</accession>
<keyword evidence="2" id="KW-1185">Reference proteome</keyword>
<dbReference type="HOGENOM" id="CLU_987068_0_0_1"/>
<protein>
    <submittedName>
        <fullName evidence="1">Uncharacterized protein</fullName>
    </submittedName>
</protein>
<name>A0A0D1YL10_9EURO</name>
<dbReference type="VEuPathDB" id="FungiDB:PV08_05776"/>